<evidence type="ECO:0000256" key="1">
    <source>
        <dbReference type="SAM" id="Phobius"/>
    </source>
</evidence>
<accession>A0ABQ9D4W4</accession>
<sequence length="123" mass="13719">MLETGIFAWEPKSIGNSTPVVVAMSVIAAIIIISLIGFGVWRLQSGRRERNGYNMTPIKPESIWNSTPLVVAMSVIAAIIIISLIGFGVWRLQSGRRERNGYNMAPISKYQQCIWIQIQILCV</sequence>
<feature type="transmembrane region" description="Helical" evidence="1">
    <location>
        <begin position="20"/>
        <end position="43"/>
    </location>
</feature>
<comment type="caution">
    <text evidence="2">The sequence shown here is derived from an EMBL/GenBank/DDBJ whole genome shotgun (WGS) entry which is preliminary data.</text>
</comment>
<evidence type="ECO:0000313" key="3">
    <source>
        <dbReference type="Proteomes" id="UP001145742"/>
    </source>
</evidence>
<keyword evidence="1" id="KW-0812">Transmembrane</keyword>
<evidence type="ECO:0000313" key="2">
    <source>
        <dbReference type="EMBL" id="KAJ7415030.1"/>
    </source>
</evidence>
<feature type="transmembrane region" description="Helical" evidence="1">
    <location>
        <begin position="63"/>
        <end position="90"/>
    </location>
</feature>
<keyword evidence="3" id="KW-1185">Reference proteome</keyword>
<name>A0ABQ9D4W4_9PASS</name>
<keyword evidence="1" id="KW-0472">Membrane</keyword>
<dbReference type="EMBL" id="WHWB01034003">
    <property type="protein sequence ID" value="KAJ7415030.1"/>
    <property type="molecule type" value="Genomic_DNA"/>
</dbReference>
<dbReference type="Proteomes" id="UP001145742">
    <property type="component" value="Unassembled WGS sequence"/>
</dbReference>
<proteinExistence type="predicted"/>
<gene>
    <name evidence="2" type="ORF">WISP_80113</name>
</gene>
<protein>
    <submittedName>
        <fullName evidence="2">Uncharacterized protein</fullName>
    </submittedName>
</protein>
<reference evidence="2" key="1">
    <citation type="submission" date="2019-10" db="EMBL/GenBank/DDBJ databases">
        <authorList>
            <person name="Soares A.E.R."/>
            <person name="Aleixo A."/>
            <person name="Schneider P."/>
            <person name="Miyaki C.Y."/>
            <person name="Schneider M.P."/>
            <person name="Mello C."/>
            <person name="Vasconcelos A.T.R."/>
        </authorList>
    </citation>
    <scope>NUCLEOTIDE SEQUENCE</scope>
    <source>
        <tissue evidence="2">Muscle</tissue>
    </source>
</reference>
<organism evidence="2 3">
    <name type="scientific">Willisornis vidua</name>
    <name type="common">Xingu scale-backed antbird</name>
    <dbReference type="NCBI Taxonomy" id="1566151"/>
    <lineage>
        <taxon>Eukaryota</taxon>
        <taxon>Metazoa</taxon>
        <taxon>Chordata</taxon>
        <taxon>Craniata</taxon>
        <taxon>Vertebrata</taxon>
        <taxon>Euteleostomi</taxon>
        <taxon>Archelosauria</taxon>
        <taxon>Archosauria</taxon>
        <taxon>Dinosauria</taxon>
        <taxon>Saurischia</taxon>
        <taxon>Theropoda</taxon>
        <taxon>Coelurosauria</taxon>
        <taxon>Aves</taxon>
        <taxon>Neognathae</taxon>
        <taxon>Neoaves</taxon>
        <taxon>Telluraves</taxon>
        <taxon>Australaves</taxon>
        <taxon>Passeriformes</taxon>
        <taxon>Thamnophilidae</taxon>
        <taxon>Willisornis</taxon>
    </lineage>
</organism>
<keyword evidence="1" id="KW-1133">Transmembrane helix</keyword>